<dbReference type="Gene3D" id="1.20.81.30">
    <property type="entry name" value="Type II secretion system (T2SS), domain F"/>
    <property type="match status" value="1"/>
</dbReference>
<feature type="transmembrane region" description="Helical" evidence="7">
    <location>
        <begin position="274"/>
        <end position="294"/>
    </location>
</feature>
<dbReference type="OrthoDB" id="9803381at2"/>
<dbReference type="Proteomes" id="UP000199071">
    <property type="component" value="Unassembled WGS sequence"/>
</dbReference>
<keyword evidence="5 7" id="KW-0472">Membrane</keyword>
<evidence type="ECO:0000313" key="9">
    <source>
        <dbReference type="EMBL" id="SDB56125.1"/>
    </source>
</evidence>
<keyword evidence="3 7" id="KW-0812">Transmembrane</keyword>
<feature type="transmembrane region" description="Helical" evidence="7">
    <location>
        <begin position="6"/>
        <end position="27"/>
    </location>
</feature>
<protein>
    <submittedName>
        <fullName evidence="9">Tight adherence protein B</fullName>
    </submittedName>
</protein>
<dbReference type="InterPro" id="IPR042094">
    <property type="entry name" value="T2SS_GspF_sf"/>
</dbReference>
<keyword evidence="4 7" id="KW-1133">Transmembrane helix</keyword>
<comment type="subcellular location">
    <subcellularLocation>
        <location evidence="1">Cell membrane</location>
        <topology evidence="1">Multi-pass membrane protein</topology>
    </subcellularLocation>
</comment>
<feature type="coiled-coil region" evidence="6">
    <location>
        <begin position="57"/>
        <end position="87"/>
    </location>
</feature>
<dbReference type="Pfam" id="PF00482">
    <property type="entry name" value="T2SSF"/>
    <property type="match status" value="1"/>
</dbReference>
<keyword evidence="6" id="KW-0175">Coiled coil</keyword>
<feature type="transmembrane region" description="Helical" evidence="7">
    <location>
        <begin position="128"/>
        <end position="147"/>
    </location>
</feature>
<name>A0A1G6EGR3_9HYPH</name>
<organism evidence="9 10">
    <name type="scientific">Bauldia litoralis</name>
    <dbReference type="NCBI Taxonomy" id="665467"/>
    <lineage>
        <taxon>Bacteria</taxon>
        <taxon>Pseudomonadati</taxon>
        <taxon>Pseudomonadota</taxon>
        <taxon>Alphaproteobacteria</taxon>
        <taxon>Hyphomicrobiales</taxon>
        <taxon>Kaistiaceae</taxon>
        <taxon>Bauldia</taxon>
    </lineage>
</organism>
<feature type="domain" description="Type II secretion system protein GspF" evidence="8">
    <location>
        <begin position="167"/>
        <end position="291"/>
    </location>
</feature>
<feature type="transmembrane region" description="Helical" evidence="7">
    <location>
        <begin position="101"/>
        <end position="122"/>
    </location>
</feature>
<keyword evidence="2" id="KW-1003">Cell membrane</keyword>
<proteinExistence type="predicted"/>
<dbReference type="AlphaFoldDB" id="A0A1G6EGR3"/>
<dbReference type="EMBL" id="FMXQ01000012">
    <property type="protein sequence ID" value="SDB56125.1"/>
    <property type="molecule type" value="Genomic_DNA"/>
</dbReference>
<feature type="transmembrane region" description="Helical" evidence="7">
    <location>
        <begin position="306"/>
        <end position="325"/>
    </location>
</feature>
<dbReference type="GO" id="GO:0005886">
    <property type="term" value="C:plasma membrane"/>
    <property type="evidence" value="ECO:0007669"/>
    <property type="project" value="UniProtKB-SubCell"/>
</dbReference>
<evidence type="ECO:0000256" key="2">
    <source>
        <dbReference type="ARBA" id="ARBA00022475"/>
    </source>
</evidence>
<gene>
    <name evidence="9" type="ORF">SAMN02982931_04443</name>
</gene>
<reference evidence="9 10" key="1">
    <citation type="submission" date="2016-10" db="EMBL/GenBank/DDBJ databases">
        <authorList>
            <person name="de Groot N.N."/>
        </authorList>
    </citation>
    <scope>NUCLEOTIDE SEQUENCE [LARGE SCALE GENOMIC DNA]</scope>
    <source>
        <strain evidence="9 10">ATCC 35022</strain>
    </source>
</reference>
<evidence type="ECO:0000256" key="1">
    <source>
        <dbReference type="ARBA" id="ARBA00004651"/>
    </source>
</evidence>
<keyword evidence="10" id="KW-1185">Reference proteome</keyword>
<evidence type="ECO:0000256" key="3">
    <source>
        <dbReference type="ARBA" id="ARBA00022692"/>
    </source>
</evidence>
<evidence type="ECO:0000256" key="4">
    <source>
        <dbReference type="ARBA" id="ARBA00022989"/>
    </source>
</evidence>
<evidence type="ECO:0000259" key="8">
    <source>
        <dbReference type="Pfam" id="PF00482"/>
    </source>
</evidence>
<dbReference type="PANTHER" id="PTHR35007:SF1">
    <property type="entry name" value="PILUS ASSEMBLY PROTEIN"/>
    <property type="match status" value="1"/>
</dbReference>
<evidence type="ECO:0000256" key="6">
    <source>
        <dbReference type="SAM" id="Coils"/>
    </source>
</evidence>
<sequence>MFGPLTIVIAIAGLAMLSAGGLAYVLLYGRIQSERTVGLRLDQVRTRNVDAKQAKPRGDAAKRRKSVQETLKEIEEKQKALAKKNRAPSLSMRLTQAGLDWSRMTFILVSAACAFAAALLVFILGASLWVVIAFAAVGFLGVPRWYINRRRKRRMKKFLIEFANAVDVIVRGVRAGLPLNDCFRIIATESVDPVKSEFIKIAESQALGISIAEAVAKLPERVPLPEANFFAIVIAIQSRAGGNLSEALGNLSKVLRDRIKMQGKIKAMSSEAKASAMIIGALPIVVMALVYITSPEYITLLFTEPLGNMILAASAIWMGIGIFVMKKMVNFDF</sequence>
<dbReference type="RefSeq" id="WP_090880428.1">
    <property type="nucleotide sequence ID" value="NZ_FMXQ01000012.1"/>
</dbReference>
<accession>A0A1G6EGR3</accession>
<dbReference type="PANTHER" id="PTHR35007">
    <property type="entry name" value="INTEGRAL MEMBRANE PROTEIN-RELATED"/>
    <property type="match status" value="1"/>
</dbReference>
<dbReference type="STRING" id="665467.SAMN02982931_04443"/>
<evidence type="ECO:0000256" key="7">
    <source>
        <dbReference type="SAM" id="Phobius"/>
    </source>
</evidence>
<evidence type="ECO:0000313" key="10">
    <source>
        <dbReference type="Proteomes" id="UP000199071"/>
    </source>
</evidence>
<dbReference type="InterPro" id="IPR018076">
    <property type="entry name" value="T2SS_GspF_dom"/>
</dbReference>
<evidence type="ECO:0000256" key="5">
    <source>
        <dbReference type="ARBA" id="ARBA00023136"/>
    </source>
</evidence>